<evidence type="ECO:0000313" key="1">
    <source>
        <dbReference type="EMBL" id="BAT90400.1"/>
    </source>
</evidence>
<dbReference type="AlphaFoldDB" id="A0A0S3SC91"/>
<name>A0A0S3SC91_PHAAN</name>
<proteinExistence type="predicted"/>
<evidence type="ECO:0000313" key="2">
    <source>
        <dbReference type="Proteomes" id="UP000291084"/>
    </source>
</evidence>
<reference evidence="1 2" key="1">
    <citation type="journal article" date="2015" name="Sci. Rep.">
        <title>The power of single molecule real-time sequencing technology in the de novo assembly of a eukaryotic genome.</title>
        <authorList>
            <person name="Sakai H."/>
            <person name="Naito K."/>
            <person name="Ogiso-Tanaka E."/>
            <person name="Takahashi Y."/>
            <person name="Iseki K."/>
            <person name="Muto C."/>
            <person name="Satou K."/>
            <person name="Teruya K."/>
            <person name="Shiroma A."/>
            <person name="Shimoji M."/>
            <person name="Hirano T."/>
            <person name="Itoh T."/>
            <person name="Kaga A."/>
            <person name="Tomooka N."/>
        </authorList>
    </citation>
    <scope>NUCLEOTIDE SEQUENCE [LARGE SCALE GENOMIC DNA]</scope>
    <source>
        <strain evidence="2">cv. Shumari</strain>
    </source>
</reference>
<dbReference type="EMBL" id="AP015039">
    <property type="protein sequence ID" value="BAT90400.1"/>
    <property type="molecule type" value="Genomic_DNA"/>
</dbReference>
<gene>
    <name evidence="1" type="primary">Vigan.06G164200</name>
    <name evidence="1" type="ORF">VIGAN_06164200</name>
</gene>
<dbReference type="Proteomes" id="UP000291084">
    <property type="component" value="Chromosome 6"/>
</dbReference>
<keyword evidence="2" id="KW-1185">Reference proteome</keyword>
<sequence>MVQSAFLTVFYIPLQVSSRNTTITVTEFTLLTGLRCSGGEDFKFGGVLLINDVEKDGINGDVAVDVDLEVVVPPHDPGYASDVDTSIEDHLATRDVLEETLGVVRELEPMETGGKSEELAGAGWLGASLDLSRAEEGTLVEDGHGGGGVVDGSNVGVGDVDGEENLCVQER</sequence>
<accession>A0A0S3SC91</accession>
<organism evidence="1 2">
    <name type="scientific">Vigna angularis var. angularis</name>
    <dbReference type="NCBI Taxonomy" id="157739"/>
    <lineage>
        <taxon>Eukaryota</taxon>
        <taxon>Viridiplantae</taxon>
        <taxon>Streptophyta</taxon>
        <taxon>Embryophyta</taxon>
        <taxon>Tracheophyta</taxon>
        <taxon>Spermatophyta</taxon>
        <taxon>Magnoliopsida</taxon>
        <taxon>eudicotyledons</taxon>
        <taxon>Gunneridae</taxon>
        <taxon>Pentapetalae</taxon>
        <taxon>rosids</taxon>
        <taxon>fabids</taxon>
        <taxon>Fabales</taxon>
        <taxon>Fabaceae</taxon>
        <taxon>Papilionoideae</taxon>
        <taxon>50 kb inversion clade</taxon>
        <taxon>NPAAA clade</taxon>
        <taxon>indigoferoid/millettioid clade</taxon>
        <taxon>Phaseoleae</taxon>
        <taxon>Vigna</taxon>
    </lineage>
</organism>
<protein>
    <submittedName>
        <fullName evidence="1">Uncharacterized protein</fullName>
    </submittedName>
</protein>